<evidence type="ECO:0000256" key="9">
    <source>
        <dbReference type="SAM" id="MobiDB-lite"/>
    </source>
</evidence>
<dbReference type="EMBL" id="BAABIL010000023">
    <property type="protein sequence ID" value="GAA4962773.1"/>
    <property type="molecule type" value="Genomic_DNA"/>
</dbReference>
<evidence type="ECO:0000256" key="2">
    <source>
        <dbReference type="ARBA" id="ARBA00004968"/>
    </source>
</evidence>
<organism evidence="11 12">
    <name type="scientific">Kineococcus glutinatus</name>
    <dbReference type="NCBI Taxonomy" id="1070872"/>
    <lineage>
        <taxon>Bacteria</taxon>
        <taxon>Bacillati</taxon>
        <taxon>Actinomycetota</taxon>
        <taxon>Actinomycetes</taxon>
        <taxon>Kineosporiales</taxon>
        <taxon>Kineosporiaceae</taxon>
        <taxon>Kineococcus</taxon>
    </lineage>
</organism>
<feature type="domain" description="Amidohydrolase-related" evidence="10">
    <location>
        <begin position="74"/>
        <end position="437"/>
    </location>
</feature>
<dbReference type="PANTHER" id="PTHR43668">
    <property type="entry name" value="ALLANTOINASE"/>
    <property type="match status" value="1"/>
</dbReference>
<dbReference type="InterPro" id="IPR011059">
    <property type="entry name" value="Metal-dep_hydrolase_composite"/>
</dbReference>
<feature type="region of interest" description="Disordered" evidence="9">
    <location>
        <begin position="1"/>
        <end position="24"/>
    </location>
</feature>
<evidence type="ECO:0000256" key="6">
    <source>
        <dbReference type="ARBA" id="ARBA00022723"/>
    </source>
</evidence>
<keyword evidence="8" id="KW-0862">Zinc</keyword>
<keyword evidence="7" id="KW-0378">Hydrolase</keyword>
<evidence type="ECO:0000256" key="7">
    <source>
        <dbReference type="ARBA" id="ARBA00022801"/>
    </source>
</evidence>
<dbReference type="SUPFAM" id="SSF51556">
    <property type="entry name" value="Metallo-dependent hydrolases"/>
    <property type="match status" value="1"/>
</dbReference>
<keyword evidence="12" id="KW-1185">Reference proteome</keyword>
<dbReference type="InterPro" id="IPR017593">
    <property type="entry name" value="Allantoinase"/>
</dbReference>
<dbReference type="InterPro" id="IPR006680">
    <property type="entry name" value="Amidohydro-rel"/>
</dbReference>
<evidence type="ECO:0000256" key="1">
    <source>
        <dbReference type="ARBA" id="ARBA00001947"/>
    </source>
</evidence>
<name>A0ABP9H757_9ACTN</name>
<dbReference type="SUPFAM" id="SSF51338">
    <property type="entry name" value="Composite domain of metallo-dependent hydrolases"/>
    <property type="match status" value="2"/>
</dbReference>
<evidence type="ECO:0000256" key="4">
    <source>
        <dbReference type="ARBA" id="ARBA00011881"/>
    </source>
</evidence>
<dbReference type="Pfam" id="PF01979">
    <property type="entry name" value="Amidohydro_1"/>
    <property type="match status" value="1"/>
</dbReference>
<evidence type="ECO:0000256" key="5">
    <source>
        <dbReference type="ARBA" id="ARBA00012863"/>
    </source>
</evidence>
<dbReference type="Gene3D" id="3.20.20.140">
    <property type="entry name" value="Metal-dependent hydrolases"/>
    <property type="match status" value="1"/>
</dbReference>
<gene>
    <name evidence="11" type="primary">allB</name>
    <name evidence="11" type="ORF">GCM10023225_02910</name>
</gene>
<comment type="cofactor">
    <cofactor evidence="1">
        <name>Zn(2+)</name>
        <dbReference type="ChEBI" id="CHEBI:29105"/>
    </cofactor>
</comment>
<evidence type="ECO:0000313" key="12">
    <source>
        <dbReference type="Proteomes" id="UP001501195"/>
    </source>
</evidence>
<sequence length="466" mass="47519">MGGRGTSSAATGAGEGWSPGGEPPDLVVHAAGALVGGGLRPATVTVVAGVVREVLPLDRAVRGERTLELARGEVLLPGLVDTHVHVNEPGRTEWEGFATATRAAAHGGVTTILDMPLNSLPPTLDPAALQAKRAAATAAGLAVDVGFWGGLVPANAGSVRALHEAGAFGVKAFLQDSGVPEFPPVDAAGLRRGMAQLAGTGSVVLVHAEDPAVLAAAPGPQGRSYPAFVASRPPAAEAAAVRTVVEAAAATGCRAHVVHVSSAAGVAVLRQAKAAGVPVTAETCPHYLALAAEDVPDGAPQFKCCPPVRGRADADALWEGLLDGTLDVVVSDHSPSTPQLKHLDTGDLGTAWGGISSLEVGLRVVWTAAHERGVGLDLVADLMARRTADLAGLPRKGRIAPGADADLVVFDPGAEDVLRAADLHHRHPVSPYEGMRVRGAVRLALLRGTDCRAGDRRGRLLVPERP</sequence>
<dbReference type="EC" id="3.5.2.5" evidence="5"/>
<dbReference type="PANTHER" id="PTHR43668:SF2">
    <property type="entry name" value="ALLANTOINASE"/>
    <property type="match status" value="1"/>
</dbReference>
<evidence type="ECO:0000313" key="11">
    <source>
        <dbReference type="EMBL" id="GAA4962773.1"/>
    </source>
</evidence>
<dbReference type="NCBIfam" id="TIGR03178">
    <property type="entry name" value="allantoinase"/>
    <property type="match status" value="1"/>
</dbReference>
<feature type="compositionally biased region" description="Low complexity" evidence="9">
    <location>
        <begin position="1"/>
        <end position="12"/>
    </location>
</feature>
<dbReference type="InterPro" id="IPR032466">
    <property type="entry name" value="Metal_Hydrolase"/>
</dbReference>
<evidence type="ECO:0000256" key="3">
    <source>
        <dbReference type="ARBA" id="ARBA00010368"/>
    </source>
</evidence>
<reference evidence="12" key="1">
    <citation type="journal article" date="2019" name="Int. J. Syst. Evol. Microbiol.">
        <title>The Global Catalogue of Microorganisms (GCM) 10K type strain sequencing project: providing services to taxonomists for standard genome sequencing and annotation.</title>
        <authorList>
            <consortium name="The Broad Institute Genomics Platform"/>
            <consortium name="The Broad Institute Genome Sequencing Center for Infectious Disease"/>
            <person name="Wu L."/>
            <person name="Ma J."/>
        </authorList>
    </citation>
    <scope>NUCLEOTIDE SEQUENCE [LARGE SCALE GENOMIC DNA]</scope>
    <source>
        <strain evidence="12">JCM 18126</strain>
    </source>
</reference>
<comment type="caution">
    <text evidence="11">The sequence shown here is derived from an EMBL/GenBank/DDBJ whole genome shotgun (WGS) entry which is preliminary data.</text>
</comment>
<keyword evidence="6" id="KW-0479">Metal-binding</keyword>
<dbReference type="Proteomes" id="UP001501195">
    <property type="component" value="Unassembled WGS sequence"/>
</dbReference>
<accession>A0ABP9H757</accession>
<dbReference type="RefSeq" id="WP_345710528.1">
    <property type="nucleotide sequence ID" value="NZ_BAABIL010000023.1"/>
</dbReference>
<evidence type="ECO:0000259" key="10">
    <source>
        <dbReference type="Pfam" id="PF01979"/>
    </source>
</evidence>
<dbReference type="InterPro" id="IPR050138">
    <property type="entry name" value="DHOase/Allantoinase_Hydrolase"/>
</dbReference>
<comment type="pathway">
    <text evidence="2">Nitrogen metabolism; (S)-allantoin degradation; allantoate from (S)-allantoin: step 1/1.</text>
</comment>
<protein>
    <recommendedName>
        <fullName evidence="5">allantoinase</fullName>
        <ecNumber evidence="5">3.5.2.5</ecNumber>
    </recommendedName>
</protein>
<proteinExistence type="inferred from homology"/>
<comment type="similarity">
    <text evidence="3">Belongs to the metallo-dependent hydrolases superfamily. Allantoinase family.</text>
</comment>
<comment type="subunit">
    <text evidence="4">Homotetramer.</text>
</comment>
<evidence type="ECO:0000256" key="8">
    <source>
        <dbReference type="ARBA" id="ARBA00022833"/>
    </source>
</evidence>